<evidence type="ECO:0000256" key="3">
    <source>
        <dbReference type="ARBA" id="ARBA00022603"/>
    </source>
</evidence>
<name>A0A6N7PQ33_9BACT</name>
<feature type="region of interest" description="Disordered" evidence="7">
    <location>
        <begin position="1432"/>
        <end position="1453"/>
    </location>
</feature>
<comment type="caution">
    <text evidence="9">The sequence shown here is derived from an EMBL/GenBank/DDBJ whole genome shotgun (WGS) entry which is preliminary data.</text>
</comment>
<dbReference type="Gene3D" id="3.40.50.150">
    <property type="entry name" value="Vaccinia Virus protein VP39"/>
    <property type="match status" value="2"/>
</dbReference>
<evidence type="ECO:0000313" key="10">
    <source>
        <dbReference type="Proteomes" id="UP000440224"/>
    </source>
</evidence>
<sequence>MLPYLEPHGLFAPTYFARVVADPRGTCPRTQPVDIDTRLAALVEIWGRYRPSLTMPAPSQKGLFTDTAETKHVGLPRDLRPLPKSQEAVAEGFVQLVLEKVCGYHADPKPPLLDPATQEKHIPDFVCFASQEAAVRLRSGRKMPEARVYCADALLVVDAKRFGKGVGADEAGDEQSRAKGPKAARKEPTASEDVEQVLRYLRVTGKRWGVLTNGRSWRLMEAGKFEAHLRFDLVLFAEDLLARGGVFTDEDRAALTLFLHLFGPPATSGYLDMLARESEVETRRVREILRERAHEAVSIVANGFLLHPGNGFVAREGSALSAPTQEKLDELRELSLVFLYRLLFVLKAEAMNLLPMRDRNGAKTSYAKHASTEAIFHAVARLSAHERTESSAAYKMLRDLFQLIDKGGEYDVLAYNGGLFSAGDHPDLEELRLRDDVVHALLVSLIYLDADTSGVRAGEPLVAVPYADLDVRDLGDVYEGLLELRLVRDPQVPLDGVGVRPFVLRNQDGEKKASGSYFTPDVIVEHLVRRALQPLLDACGTDAEAVLSLKVVDPAMGSGHFLVKAIDVIAWHLTLRCDPLEQGVANDNGPRELAYWKRRVVERCIYGVDVNPMAVELAKVALWLHTASAGKPLSFLDHHLKCGNALVGARLGRLNVPARVARRTKKGDVWEPRPTGEAQGKGKAKGKGEGPAEQAPAQRPLALSLDEGWMKDIVARVAQVAAQPANTVAEVHDKIRRHQDVDARLRCHRLLADLWCAQWFLAAPDVEGVHVYQRGEGLYEELREACVRSGSDGDELRRMTIEKVADVPLVKEIARVREEGYGPRLLRFFHWELEFPEIAFDATGARRPRVGFDAVVGNPPWNKLKPAKRDFYGPFSDEVANTQGPSLDRLIDRLQGERPELASGWDTYTNRIETLVEYLAEGGDYEHQSVEVNGKKTGGDPDLFRYFIERAHQLARVDGRIGQVVPSTLWQAEGCTGLRRLLLETCTMGCLYGFENARRWAFSIHSQFKFSTFVVARRPASEGHKFPAAFMLRDARVLEGGLQERVVEMSRAFVDAVSPGTLALLDVKNELEAKLIERLHEEHPALGSEKSGWGVKYRNELHMTNDAWMFRNRAWMKARGFTQVMPVRDTQGQWTQRFEGPGEVAELPEALPAGGEYWVAASERYYRNRGYAERSGEMNGQTVAWFIHPSDVGKDEDKSRIFAGERYTALYDGRLIHSFDHCYQRYVSGEGPKQIWARLDLGVKKYEPRVFTCRVESAAPLQARCGFRDIARGTDERTMIAAIVPGDVTCGNKVPVLRSTHDDVVNVLPGILGSLTADFIIRLRVGATLNWIYVARLIVPRREEIDSTSLERLRVLVARLSCTTPEMADVWTHVFPDEPWSYDSAERDPWKRAELRAEIDAIVADLYGLSVPEYAYVLTTFPLLDRDQPPLPGDGFVTEGKEASRGSDDERGVTWDETEDGIVEITPRSFITRDLALLRYMQRKGYPIPADLDAFYRDVVGLDPRGPLSRFRVGALRDLEARVIEAKKRGAVAYVPSGRGGGQDEETS</sequence>
<keyword evidence="4" id="KW-0808">Transferase</keyword>
<keyword evidence="5" id="KW-0680">Restriction system</keyword>
<reference evidence="9 10" key="1">
    <citation type="submission" date="2019-10" db="EMBL/GenBank/DDBJ databases">
        <title>A soil myxobacterium in the family Polyangiaceae.</title>
        <authorList>
            <person name="Li Y."/>
            <person name="Wang J."/>
        </authorList>
    </citation>
    <scope>NUCLEOTIDE SEQUENCE [LARGE SCALE GENOMIC DNA]</scope>
    <source>
        <strain evidence="9 10">DSM 14734</strain>
    </source>
</reference>
<feature type="domain" description="DNA methylase adenine-specific" evidence="8">
    <location>
        <begin position="508"/>
        <end position="627"/>
    </location>
</feature>
<evidence type="ECO:0000256" key="5">
    <source>
        <dbReference type="ARBA" id="ARBA00022747"/>
    </source>
</evidence>
<dbReference type="PROSITE" id="PS00092">
    <property type="entry name" value="N6_MTASE"/>
    <property type="match status" value="1"/>
</dbReference>
<protein>
    <recommendedName>
        <fullName evidence="2">site-specific DNA-methyltransferase (adenine-specific)</fullName>
        <ecNumber evidence="2">2.1.1.72</ecNumber>
    </recommendedName>
</protein>
<dbReference type="EMBL" id="WJIE01000005">
    <property type="protein sequence ID" value="MRG94093.1"/>
    <property type="molecule type" value="Genomic_DNA"/>
</dbReference>
<evidence type="ECO:0000256" key="1">
    <source>
        <dbReference type="ARBA" id="ARBA00006594"/>
    </source>
</evidence>
<dbReference type="EC" id="2.1.1.72" evidence="2"/>
<dbReference type="SUPFAM" id="SSF53335">
    <property type="entry name" value="S-adenosyl-L-methionine-dependent methyltransferases"/>
    <property type="match status" value="1"/>
</dbReference>
<dbReference type="InterPro" id="IPR002052">
    <property type="entry name" value="DNA_methylase_N6_adenine_CS"/>
</dbReference>
<feature type="region of interest" description="Disordered" evidence="7">
    <location>
        <begin position="663"/>
        <end position="698"/>
    </location>
</feature>
<dbReference type="OrthoDB" id="9761012at2"/>
<evidence type="ECO:0000256" key="7">
    <source>
        <dbReference type="SAM" id="MobiDB-lite"/>
    </source>
</evidence>
<dbReference type="InterPro" id="IPR003356">
    <property type="entry name" value="DNA_methylase_A-5"/>
</dbReference>
<dbReference type="GO" id="GO:0009007">
    <property type="term" value="F:site-specific DNA-methyltransferase (adenine-specific) activity"/>
    <property type="evidence" value="ECO:0007669"/>
    <property type="project" value="UniProtKB-EC"/>
</dbReference>
<proteinExistence type="inferred from homology"/>
<keyword evidence="10" id="KW-1185">Reference proteome</keyword>
<keyword evidence="3 9" id="KW-0489">Methyltransferase</keyword>
<dbReference type="RefSeq" id="WP_153820921.1">
    <property type="nucleotide sequence ID" value="NZ_WJIE01000005.1"/>
</dbReference>
<accession>A0A6N7PQ33</accession>
<dbReference type="InterPro" id="IPR029063">
    <property type="entry name" value="SAM-dependent_MTases_sf"/>
</dbReference>
<feature type="region of interest" description="Disordered" evidence="7">
    <location>
        <begin position="166"/>
        <end position="190"/>
    </location>
</feature>
<comment type="catalytic activity">
    <reaction evidence="6">
        <text>a 2'-deoxyadenosine in DNA + S-adenosyl-L-methionine = an N(6)-methyl-2'-deoxyadenosine in DNA + S-adenosyl-L-homocysteine + H(+)</text>
        <dbReference type="Rhea" id="RHEA:15197"/>
        <dbReference type="Rhea" id="RHEA-COMP:12418"/>
        <dbReference type="Rhea" id="RHEA-COMP:12419"/>
        <dbReference type="ChEBI" id="CHEBI:15378"/>
        <dbReference type="ChEBI" id="CHEBI:57856"/>
        <dbReference type="ChEBI" id="CHEBI:59789"/>
        <dbReference type="ChEBI" id="CHEBI:90615"/>
        <dbReference type="ChEBI" id="CHEBI:90616"/>
        <dbReference type="EC" id="2.1.1.72"/>
    </reaction>
</comment>
<evidence type="ECO:0000313" key="9">
    <source>
        <dbReference type="EMBL" id="MRG94093.1"/>
    </source>
</evidence>
<dbReference type="PANTHER" id="PTHR33841:SF1">
    <property type="entry name" value="DNA METHYLTRANSFERASE A"/>
    <property type="match status" value="1"/>
</dbReference>
<evidence type="ECO:0000256" key="4">
    <source>
        <dbReference type="ARBA" id="ARBA00022679"/>
    </source>
</evidence>
<evidence type="ECO:0000256" key="6">
    <source>
        <dbReference type="ARBA" id="ARBA00047942"/>
    </source>
</evidence>
<dbReference type="PRINTS" id="PR00507">
    <property type="entry name" value="N12N6MTFRASE"/>
</dbReference>
<dbReference type="InterPro" id="IPR050953">
    <property type="entry name" value="N4_N6_ade-DNA_methylase"/>
</dbReference>
<organism evidence="9 10">
    <name type="scientific">Polyangium spumosum</name>
    <dbReference type="NCBI Taxonomy" id="889282"/>
    <lineage>
        <taxon>Bacteria</taxon>
        <taxon>Pseudomonadati</taxon>
        <taxon>Myxococcota</taxon>
        <taxon>Polyangia</taxon>
        <taxon>Polyangiales</taxon>
        <taxon>Polyangiaceae</taxon>
        <taxon>Polyangium</taxon>
    </lineage>
</organism>
<dbReference type="GO" id="GO:0032259">
    <property type="term" value="P:methylation"/>
    <property type="evidence" value="ECO:0007669"/>
    <property type="project" value="UniProtKB-KW"/>
</dbReference>
<dbReference type="GO" id="GO:0008170">
    <property type="term" value="F:N-methyltransferase activity"/>
    <property type="evidence" value="ECO:0007669"/>
    <property type="project" value="InterPro"/>
</dbReference>
<dbReference type="GO" id="GO:0003677">
    <property type="term" value="F:DNA binding"/>
    <property type="evidence" value="ECO:0007669"/>
    <property type="project" value="InterPro"/>
</dbReference>
<evidence type="ECO:0000256" key="2">
    <source>
        <dbReference type="ARBA" id="ARBA00011900"/>
    </source>
</evidence>
<gene>
    <name evidence="9" type="ORF">GF068_19525</name>
</gene>
<feature type="compositionally biased region" description="Basic and acidic residues" evidence="7">
    <location>
        <begin position="1439"/>
        <end position="1453"/>
    </location>
</feature>
<dbReference type="Pfam" id="PF02384">
    <property type="entry name" value="N6_Mtase"/>
    <property type="match status" value="1"/>
</dbReference>
<dbReference type="PANTHER" id="PTHR33841">
    <property type="entry name" value="DNA METHYLTRANSFERASE YEEA-RELATED"/>
    <property type="match status" value="1"/>
</dbReference>
<dbReference type="Proteomes" id="UP000440224">
    <property type="component" value="Unassembled WGS sequence"/>
</dbReference>
<dbReference type="GO" id="GO:0009307">
    <property type="term" value="P:DNA restriction-modification system"/>
    <property type="evidence" value="ECO:0007669"/>
    <property type="project" value="UniProtKB-KW"/>
</dbReference>
<comment type="similarity">
    <text evidence="1">Belongs to the N(4)/N(6)-methyltransferase family.</text>
</comment>
<evidence type="ECO:0000259" key="8">
    <source>
        <dbReference type="Pfam" id="PF02384"/>
    </source>
</evidence>